<reference evidence="11" key="1">
    <citation type="submission" date="2023-02" db="EMBL/GenBank/DDBJ databases">
        <title>Genome of toxic invasive species Heracleum sosnowskyi carries increased number of genes despite the absence of recent whole-genome duplications.</title>
        <authorList>
            <person name="Schelkunov M."/>
            <person name="Shtratnikova V."/>
            <person name="Makarenko M."/>
            <person name="Klepikova A."/>
            <person name="Omelchenko D."/>
            <person name="Novikova G."/>
            <person name="Obukhova E."/>
            <person name="Bogdanov V."/>
            <person name="Penin A."/>
            <person name="Logacheva M."/>
        </authorList>
    </citation>
    <scope>NUCLEOTIDE SEQUENCE</scope>
    <source>
        <strain evidence="11">Hsosn_3</strain>
        <tissue evidence="11">Leaf</tissue>
    </source>
</reference>
<feature type="DNA-binding region" description="Homeobox" evidence="4">
    <location>
        <begin position="16"/>
        <end position="75"/>
    </location>
</feature>
<feature type="region of interest" description="Disordered" evidence="7">
    <location>
        <begin position="1"/>
        <end position="23"/>
    </location>
</feature>
<dbReference type="PANTHER" id="PTHR36968">
    <property type="entry name" value="HOMEOBOX-DDT DOMAIN PROTEIN RLT2"/>
    <property type="match status" value="1"/>
</dbReference>
<dbReference type="InterPro" id="IPR018501">
    <property type="entry name" value="DDT_dom"/>
</dbReference>
<keyword evidence="2" id="KW-0804">Transcription</keyword>
<dbReference type="InterPro" id="IPR009057">
    <property type="entry name" value="Homeodomain-like_sf"/>
</dbReference>
<evidence type="ECO:0000256" key="2">
    <source>
        <dbReference type="ARBA" id="ARBA00023163"/>
    </source>
</evidence>
<dbReference type="SMART" id="SM00571">
    <property type="entry name" value="DDT"/>
    <property type="match status" value="1"/>
</dbReference>
<name>A0AAD8IN60_9APIA</name>
<feature type="compositionally biased region" description="Basic and acidic residues" evidence="7">
    <location>
        <begin position="1625"/>
        <end position="1634"/>
    </location>
</feature>
<evidence type="ECO:0000259" key="10">
    <source>
        <dbReference type="PROSITE" id="PS51913"/>
    </source>
</evidence>
<keyword evidence="4 5" id="KW-0238">DNA-binding</keyword>
<comment type="caution">
    <text evidence="11">The sequence shown here is derived from an EMBL/GenBank/DDBJ whole genome shotgun (WGS) entry which is preliminary data.</text>
</comment>
<dbReference type="SUPFAM" id="SSF46689">
    <property type="entry name" value="Homeodomain-like"/>
    <property type="match status" value="1"/>
</dbReference>
<evidence type="ECO:0000259" key="9">
    <source>
        <dbReference type="PROSITE" id="PS50827"/>
    </source>
</evidence>
<keyword evidence="3 4" id="KW-0539">Nucleus</keyword>
<proteinExistence type="predicted"/>
<gene>
    <name evidence="11" type="ORF">POM88_017045</name>
</gene>
<feature type="compositionally biased region" description="Basic residues" evidence="7">
    <location>
        <begin position="1548"/>
        <end position="1564"/>
    </location>
</feature>
<dbReference type="Proteomes" id="UP001237642">
    <property type="component" value="Unassembled WGS sequence"/>
</dbReference>
<feature type="region of interest" description="Disordered" evidence="7">
    <location>
        <begin position="68"/>
        <end position="96"/>
    </location>
</feature>
<dbReference type="Pfam" id="PF00046">
    <property type="entry name" value="Homeodomain"/>
    <property type="match status" value="1"/>
</dbReference>
<dbReference type="PROSITE" id="PS50827">
    <property type="entry name" value="DDT"/>
    <property type="match status" value="1"/>
</dbReference>
<evidence type="ECO:0000313" key="11">
    <source>
        <dbReference type="EMBL" id="KAK1388867.1"/>
    </source>
</evidence>
<keyword evidence="4 5" id="KW-0371">Homeobox</keyword>
<dbReference type="Pfam" id="PF02791">
    <property type="entry name" value="DDT"/>
    <property type="match status" value="1"/>
</dbReference>
<dbReference type="GO" id="GO:0003677">
    <property type="term" value="F:DNA binding"/>
    <property type="evidence" value="ECO:0007669"/>
    <property type="project" value="UniProtKB-UniRule"/>
</dbReference>
<evidence type="ECO:0000256" key="1">
    <source>
        <dbReference type="ARBA" id="ARBA00004123"/>
    </source>
</evidence>
<dbReference type="Pfam" id="PF15612">
    <property type="entry name" value="WHIM1"/>
    <property type="match status" value="1"/>
</dbReference>
<dbReference type="EMBL" id="JAUIZM010000004">
    <property type="protein sequence ID" value="KAK1388867.1"/>
    <property type="molecule type" value="Genomic_DNA"/>
</dbReference>
<feature type="region of interest" description="Disordered" evidence="7">
    <location>
        <begin position="1538"/>
        <end position="1769"/>
    </location>
</feature>
<dbReference type="Pfam" id="PF15613">
    <property type="entry name" value="WSD"/>
    <property type="match status" value="1"/>
</dbReference>
<reference evidence="11" key="2">
    <citation type="submission" date="2023-05" db="EMBL/GenBank/DDBJ databases">
        <authorList>
            <person name="Schelkunov M.I."/>
        </authorList>
    </citation>
    <scope>NUCLEOTIDE SEQUENCE</scope>
    <source>
        <strain evidence="11">Hsosn_3</strain>
        <tissue evidence="11">Leaf</tissue>
    </source>
</reference>
<dbReference type="InterPro" id="IPR028941">
    <property type="entry name" value="WHIM2_dom"/>
</dbReference>
<dbReference type="SMART" id="SM00389">
    <property type="entry name" value="HOX"/>
    <property type="match status" value="1"/>
</dbReference>
<feature type="region of interest" description="Disordered" evidence="7">
    <location>
        <begin position="829"/>
        <end position="852"/>
    </location>
</feature>
<evidence type="ECO:0000256" key="7">
    <source>
        <dbReference type="SAM" id="MobiDB-lite"/>
    </source>
</evidence>
<dbReference type="GO" id="GO:0006357">
    <property type="term" value="P:regulation of transcription by RNA polymerase II"/>
    <property type="evidence" value="ECO:0007669"/>
    <property type="project" value="InterPro"/>
</dbReference>
<dbReference type="PROSITE" id="PS51913">
    <property type="entry name" value="HTH_HARE"/>
    <property type="match status" value="1"/>
</dbReference>
<evidence type="ECO:0000256" key="5">
    <source>
        <dbReference type="RuleBase" id="RU000682"/>
    </source>
</evidence>
<keyword evidence="6" id="KW-0175">Coiled coil</keyword>
<feature type="coiled-coil region" evidence="6">
    <location>
        <begin position="395"/>
        <end position="475"/>
    </location>
</feature>
<dbReference type="InterPro" id="IPR044977">
    <property type="entry name" value="RLT1-3"/>
</dbReference>
<dbReference type="CDD" id="cd00086">
    <property type="entry name" value="homeodomain"/>
    <property type="match status" value="1"/>
</dbReference>
<dbReference type="InterPro" id="IPR001356">
    <property type="entry name" value="HD"/>
</dbReference>
<organism evidence="11 12">
    <name type="scientific">Heracleum sosnowskyi</name>
    <dbReference type="NCBI Taxonomy" id="360622"/>
    <lineage>
        <taxon>Eukaryota</taxon>
        <taxon>Viridiplantae</taxon>
        <taxon>Streptophyta</taxon>
        <taxon>Embryophyta</taxon>
        <taxon>Tracheophyta</taxon>
        <taxon>Spermatophyta</taxon>
        <taxon>Magnoliopsida</taxon>
        <taxon>eudicotyledons</taxon>
        <taxon>Gunneridae</taxon>
        <taxon>Pentapetalae</taxon>
        <taxon>asterids</taxon>
        <taxon>campanulids</taxon>
        <taxon>Apiales</taxon>
        <taxon>Apiaceae</taxon>
        <taxon>Apioideae</taxon>
        <taxon>apioid superclade</taxon>
        <taxon>Tordylieae</taxon>
        <taxon>Tordyliinae</taxon>
        <taxon>Heracleum</taxon>
    </lineage>
</organism>
<keyword evidence="12" id="KW-1185">Reference proteome</keyword>
<protein>
    <submittedName>
        <fullName evidence="11">Homeobox-DDT domain protein RLT2</fullName>
    </submittedName>
</protein>
<dbReference type="PROSITE" id="PS50071">
    <property type="entry name" value="HOMEOBOX_2"/>
    <property type="match status" value="1"/>
</dbReference>
<comment type="subcellular location">
    <subcellularLocation>
        <location evidence="1 4 5">Nucleus</location>
    </subcellularLocation>
</comment>
<feature type="compositionally biased region" description="Basic residues" evidence="7">
    <location>
        <begin position="1587"/>
        <end position="1600"/>
    </location>
</feature>
<feature type="compositionally biased region" description="Basic and acidic residues" evidence="7">
    <location>
        <begin position="7"/>
        <end position="17"/>
    </location>
</feature>
<dbReference type="InterPro" id="IPR028942">
    <property type="entry name" value="WHIM1_dom"/>
</dbReference>
<feature type="compositionally biased region" description="Acidic residues" evidence="7">
    <location>
        <begin position="1701"/>
        <end position="1730"/>
    </location>
</feature>
<feature type="domain" description="HTH HARE-type" evidence="10">
    <location>
        <begin position="730"/>
        <end position="799"/>
    </location>
</feature>
<feature type="domain" description="DDT" evidence="9">
    <location>
        <begin position="548"/>
        <end position="607"/>
    </location>
</feature>
<evidence type="ECO:0000256" key="6">
    <source>
        <dbReference type="SAM" id="Coils"/>
    </source>
</evidence>
<dbReference type="PANTHER" id="PTHR36968:SF5">
    <property type="entry name" value="HOMEOBOX-DDT DOMAIN PROTEIN RLT2"/>
    <property type="match status" value="1"/>
</dbReference>
<dbReference type="Gene3D" id="1.10.10.60">
    <property type="entry name" value="Homeodomain-like"/>
    <property type="match status" value="1"/>
</dbReference>
<feature type="domain" description="Homeobox" evidence="8">
    <location>
        <begin position="14"/>
        <end position="74"/>
    </location>
</feature>
<evidence type="ECO:0000313" key="12">
    <source>
        <dbReference type="Proteomes" id="UP001237642"/>
    </source>
</evidence>
<dbReference type="GO" id="GO:0005634">
    <property type="term" value="C:nucleus"/>
    <property type="evidence" value="ECO:0007669"/>
    <property type="project" value="UniProtKB-SubCell"/>
</dbReference>
<sequence>MEEGKEDMEKGGEGEGKVKRKMKTASQLELLENTYAMETYPSEALRAELSVKLGLSDRQLQMWFCHRRLKDRKPTPPKRPMKDSSPAAGLGSSGGVGIGDEIRGFSEVGNDFPSGSASGTSPFSHIDLQKRMIVPKIGADMLEMKRYYEPPQALSEVRAIGFVEAQLGEPLREDGPILGLEFDPLPPGAFGTPIVTSGQQKSAGRHYEVKLYDHLNAKPTKASARALHEYQFLPDKPCVRNDTYERPVSSNYHNSPAHLPSTQILSTNIRSVGHGNEQSPSAYGFQVPLPNLSLLPQQGRQGHLLASTSTDHDTSPLKHSFPIISGDAHPVSHPISGFESPFIPSERRVSLDDDIFLIEKKRKFDEARIAREVEAHEKRIRKELEKQDILMRKREEQMRKEMERQDRERRKEEERLLREKQREEERFQREQRRELERREKFLQKESIRAEKLRIKEEMRREKEAARLKLANERATARKIAKESMELIDDERVELMDIAASRKGLPSILSLDSDTLQNLELFRDLLTEFPPKSVCLKRPFAVQPWTDSDENVGSLFMVWRFLVTFADVLGIWPFTIDEFVQAFHDYDSRLLGEIHVALLKCIIKDIEDVARTPSFGLGTNQNSAANPGGGHPQIVEGAYSWGFDIRSWQRHLNLLTWPEILRQFALAAGFGPKLKKRSAEQIYIGDEIEGNDSEDVILKLRNGSAAKKALAIMHERGFSNPRRSRHRLTPGTVKYAAFHVLSLEGGRGLTILEVADKIQTSGLRDLTTSKTPEASIAAALSRDSKLFERTAPSTYCVRAPYRKDPADSEALLTAAREKIQVYKNGILNGEEVEDVDKDEPDRDDDSESDVAEELEVEDIGIKLKPDKDISSCKPTDLQSEIKSENGNEIMQEASEPSQHHVEDVGMTSLQSNDLIDAKCIDSSLDRSVDTVVIHSAGNVSYQEDTVIDESQSGEPWVQGLVEGEYSDLSVEERLNALVALIGVANEGNSIRLVLEDRVEAANALKKQMWADSQIDKRRMKEDYVMKIPFSSIICSKGEQNISTSFGVGKQSSFVVDGKSDFSSIHSEVKQENLGDLYINSTSVPAERCLSVQELPAGTDSSPLQQAVYAAEKSRSRLKAIILHKAEEMYVYRSLPLGQDRRRNRYWQFITSASPNDPGTGRIFVQLCDDRWRIIDSEKDFDALLASLDVRGVRESHLFSMLQMVEMSFKKIVRKNSCHVTWKNLEESVETKVPEMASDYNSCAADSPSSGICASNPDMPESSSSFKIELGSNETERKDALKRYQEFEKWMWKECCDPSILCAIKHGKTRGKPVLSVCDFCRSLYTVDCCPCQYTSNICTGDSNISEYVDCKEKLSREARITDSSPVVRLRLLIAQLSSVEVSIPNEALQPVWSDDSRESWGMKLQTATSAEELLQILTLLEGGIKRDFLLSDYETTSELLVSMDSTGSKTHGTLTPEAVPVLPWLPQTTSSVALRLMELDSSICYLLSQKEDSQKEGGLDLMTVPSSFAVVKKHISDGIVAEASHDAGSLYQEACANTSGLRSSGQGRGRLRGHGHSHGSRSQKRARQEAGPKNTTNADGFKQLKGWKSGKTRGRGGRKRVQWSVGSRSAKNKQKVIKKSTGVSGDRGKTKDISFDRTPTSSFLKWNPEPPLAAYSPEKSSNSDFRSEDNDENGLASGEYDNIIVDNYPSMYNSRELKYEVNGDEDYDDRAEEEEDDNDDDMDDLVEDEQEDVQRYFNSYSDEDENMEDTNRKETGNADDITESTSEYSD</sequence>
<accession>A0AAD8IN60</accession>
<evidence type="ECO:0000259" key="8">
    <source>
        <dbReference type="PROSITE" id="PS50071"/>
    </source>
</evidence>
<dbReference type="Pfam" id="PF05066">
    <property type="entry name" value="HARE-HTH"/>
    <property type="match status" value="1"/>
</dbReference>
<evidence type="ECO:0000256" key="3">
    <source>
        <dbReference type="ARBA" id="ARBA00023242"/>
    </source>
</evidence>
<evidence type="ECO:0000256" key="4">
    <source>
        <dbReference type="PROSITE-ProRule" id="PRU00108"/>
    </source>
</evidence>
<dbReference type="InterPro" id="IPR007759">
    <property type="entry name" value="Asxl_HARE-HTH"/>
</dbReference>